<evidence type="ECO:0000313" key="1">
    <source>
        <dbReference type="EMBL" id="KAJ6242518.1"/>
    </source>
</evidence>
<dbReference type="Proteomes" id="UP001150062">
    <property type="component" value="Unassembled WGS sequence"/>
</dbReference>
<gene>
    <name evidence="1" type="ORF">M0813_22662</name>
</gene>
<accession>A0ABQ8YD49</accession>
<reference evidence="1" key="1">
    <citation type="submission" date="2022-08" db="EMBL/GenBank/DDBJ databases">
        <title>Novel sulfate-reducing endosymbionts in the free-living metamonad Anaeramoeba.</title>
        <authorList>
            <person name="Jerlstrom-Hultqvist J."/>
            <person name="Cepicka I."/>
            <person name="Gallot-Lavallee L."/>
            <person name="Salas-Leiva D."/>
            <person name="Curtis B.A."/>
            <person name="Zahonova K."/>
            <person name="Pipaliya S."/>
            <person name="Dacks J."/>
            <person name="Roger A.J."/>
        </authorList>
    </citation>
    <scope>NUCLEOTIDE SEQUENCE</scope>
    <source>
        <strain evidence="1">Schooner1</strain>
    </source>
</reference>
<protein>
    <submittedName>
        <fullName evidence="1">Uncharacterized protein</fullName>
    </submittedName>
</protein>
<evidence type="ECO:0000313" key="2">
    <source>
        <dbReference type="Proteomes" id="UP001150062"/>
    </source>
</evidence>
<keyword evidence="2" id="KW-1185">Reference proteome</keyword>
<comment type="caution">
    <text evidence="1">The sequence shown here is derived from an EMBL/GenBank/DDBJ whole genome shotgun (WGS) entry which is preliminary data.</text>
</comment>
<organism evidence="1 2">
    <name type="scientific">Anaeramoeba flamelloides</name>
    <dbReference type="NCBI Taxonomy" id="1746091"/>
    <lineage>
        <taxon>Eukaryota</taxon>
        <taxon>Metamonada</taxon>
        <taxon>Anaeramoebidae</taxon>
        <taxon>Anaeramoeba</taxon>
    </lineage>
</organism>
<name>A0ABQ8YD49_9EUKA</name>
<sequence length="93" mass="10552">MIQLCAQDPKLCALLPEQCGNKIICPEDAQIKCKDGTCTRNRFKGEKKQHCPCTRPIHCPEGTCVAGIILCPISIKCPEVQIKCYDLYFWNFF</sequence>
<proteinExistence type="predicted"/>
<dbReference type="EMBL" id="JAOAOG010000175">
    <property type="protein sequence ID" value="KAJ6242518.1"/>
    <property type="molecule type" value="Genomic_DNA"/>
</dbReference>